<dbReference type="Proteomes" id="UP000609346">
    <property type="component" value="Unassembled WGS sequence"/>
</dbReference>
<keyword evidence="1" id="KW-0732">Signal</keyword>
<evidence type="ECO:0000313" key="2">
    <source>
        <dbReference type="EMBL" id="MBD3918999.1"/>
    </source>
</evidence>
<comment type="caution">
    <text evidence="2">The sequence shown here is derived from an EMBL/GenBank/DDBJ whole genome shotgun (WGS) entry which is preliminary data.</text>
</comment>
<proteinExistence type="predicted"/>
<accession>A0ABR8MSQ0</accession>
<name>A0ABR8MSQ0_9BACL</name>
<organism evidence="2 3">
    <name type="scientific">Paenibacillus terricola</name>
    <dbReference type="NCBI Taxonomy" id="2763503"/>
    <lineage>
        <taxon>Bacteria</taxon>
        <taxon>Bacillati</taxon>
        <taxon>Bacillota</taxon>
        <taxon>Bacilli</taxon>
        <taxon>Bacillales</taxon>
        <taxon>Paenibacillaceae</taxon>
        <taxon>Paenibacillus</taxon>
    </lineage>
</organism>
<dbReference type="EMBL" id="JACXZA010000002">
    <property type="protein sequence ID" value="MBD3918999.1"/>
    <property type="molecule type" value="Genomic_DNA"/>
</dbReference>
<feature type="signal peptide" evidence="1">
    <location>
        <begin position="1"/>
        <end position="25"/>
    </location>
</feature>
<dbReference type="RefSeq" id="WP_191203276.1">
    <property type="nucleotide sequence ID" value="NZ_JACXZA010000002.1"/>
</dbReference>
<feature type="chain" id="PRO_5046974106" evidence="1">
    <location>
        <begin position="26"/>
        <end position="157"/>
    </location>
</feature>
<keyword evidence="3" id="KW-1185">Reference proteome</keyword>
<evidence type="ECO:0000313" key="3">
    <source>
        <dbReference type="Proteomes" id="UP000609346"/>
    </source>
</evidence>
<gene>
    <name evidence="2" type="ORF">H8B09_09560</name>
</gene>
<protein>
    <submittedName>
        <fullName evidence="2">Uncharacterized protein</fullName>
    </submittedName>
</protein>
<evidence type="ECO:0000256" key="1">
    <source>
        <dbReference type="SAM" id="SignalP"/>
    </source>
</evidence>
<sequence length="157" mass="17530">MKIKVHLAALLSLLLVGILPYQVFASETAVQALTTPPPIEIVPYSAFDSTFKYLENGMANLSIVSSSGKIMLEGESTATQYVSTIGVRTTLQRWTGSVWEDYNVGQDLSVSNDNYIITSRQLTVPTGYYYRIRSLHWTIQNSVREQGERFTSSLLVN</sequence>
<reference evidence="2 3" key="1">
    <citation type="submission" date="2020-09" db="EMBL/GenBank/DDBJ databases">
        <title>Paenibacillus sp. strain PR3 16S rRNA gene Genome sequencing and assembly.</title>
        <authorList>
            <person name="Kim J."/>
        </authorList>
    </citation>
    <scope>NUCLEOTIDE SEQUENCE [LARGE SCALE GENOMIC DNA]</scope>
    <source>
        <strain evidence="2 3">PR3</strain>
    </source>
</reference>